<proteinExistence type="predicted"/>
<feature type="non-terminal residue" evidence="2">
    <location>
        <position position="1"/>
    </location>
</feature>
<dbReference type="PANTHER" id="PTHR33678:SF1">
    <property type="entry name" value="BLL1576 PROTEIN"/>
    <property type="match status" value="1"/>
</dbReference>
<dbReference type="Proteomes" id="UP000610594">
    <property type="component" value="Unassembled WGS sequence"/>
</dbReference>
<dbReference type="InterPro" id="IPR052344">
    <property type="entry name" value="Transposase-related"/>
</dbReference>
<sequence length="188" mass="20108">QPTEIVVHPLPSQCDHCHHQLPADGARVTARRQVIDIPLAPREVVEHQVLEQVCRCGRVHVSAFPGAVTETVQYGPNVKALAVHLIHGQMLPYARAAQLLGDLYGIKPSTGTLLAWVAEASAAFGGTADTIAGQLHAAALVHADESGLRVAKTLHWLHIAATATHTWYGVHAKRGMEAIAAHGILPNR</sequence>
<dbReference type="EMBL" id="WHJF01000367">
    <property type="protein sequence ID" value="NHZ67202.1"/>
    <property type="molecule type" value="Genomic_DNA"/>
</dbReference>
<dbReference type="PANTHER" id="PTHR33678">
    <property type="entry name" value="BLL1576 PROTEIN"/>
    <property type="match status" value="1"/>
</dbReference>
<organism evidence="2 3">
    <name type="scientific">Massilia genomosp. 1</name>
    <dbReference type="NCBI Taxonomy" id="2609280"/>
    <lineage>
        <taxon>Bacteria</taxon>
        <taxon>Pseudomonadati</taxon>
        <taxon>Pseudomonadota</taxon>
        <taxon>Betaproteobacteria</taxon>
        <taxon>Burkholderiales</taxon>
        <taxon>Oxalobacteraceae</taxon>
        <taxon>Telluria group</taxon>
        <taxon>Massilia</taxon>
    </lineage>
</organism>
<feature type="non-terminal residue" evidence="2">
    <location>
        <position position="188"/>
    </location>
</feature>
<keyword evidence="3" id="KW-1185">Reference proteome</keyword>
<protein>
    <submittedName>
        <fullName evidence="2">Transposase</fullName>
    </submittedName>
</protein>
<comment type="caution">
    <text evidence="2">The sequence shown here is derived from an EMBL/GenBank/DDBJ whole genome shotgun (WGS) entry which is preliminary data.</text>
</comment>
<evidence type="ECO:0000259" key="1">
    <source>
        <dbReference type="Pfam" id="PF03050"/>
    </source>
</evidence>
<dbReference type="InterPro" id="IPR004291">
    <property type="entry name" value="Transposase_IS66_central"/>
</dbReference>
<accession>A0ABX0MWP6</accession>
<feature type="domain" description="Transposase IS66 central" evidence="1">
    <location>
        <begin position="72"/>
        <end position="182"/>
    </location>
</feature>
<dbReference type="Pfam" id="PF03050">
    <property type="entry name" value="DDE_Tnp_IS66"/>
    <property type="match status" value="1"/>
</dbReference>
<evidence type="ECO:0000313" key="3">
    <source>
        <dbReference type="Proteomes" id="UP000610594"/>
    </source>
</evidence>
<gene>
    <name evidence="2" type="ORF">F1735_33980</name>
</gene>
<evidence type="ECO:0000313" key="2">
    <source>
        <dbReference type="EMBL" id="NHZ67202.1"/>
    </source>
</evidence>
<reference evidence="2 3" key="1">
    <citation type="submission" date="2019-10" db="EMBL/GenBank/DDBJ databases">
        <title>Taxonomy of Antarctic Massilia spp.: description of Massilia rubra sp. nov., Massilia aquatica sp. nov., Massilia mucilaginosa sp. nov., Massilia frigida sp. nov. isolated from streams, lakes and regoliths.</title>
        <authorList>
            <person name="Holochova P."/>
            <person name="Sedlacek I."/>
            <person name="Kralova S."/>
            <person name="Maslanova I."/>
            <person name="Busse H.-J."/>
            <person name="Stankova E."/>
            <person name="Vrbovska V."/>
            <person name="Kovarovic V."/>
            <person name="Bartak M."/>
            <person name="Svec P."/>
            <person name="Pantucek R."/>
        </authorList>
    </citation>
    <scope>NUCLEOTIDE SEQUENCE [LARGE SCALE GENOMIC DNA]</scope>
    <source>
        <strain evidence="2 3">CCM 8694</strain>
    </source>
</reference>
<name>A0ABX0MWP6_9BURK</name>